<evidence type="ECO:0000313" key="3">
    <source>
        <dbReference type="EMBL" id="BCE91878.1"/>
    </source>
</evidence>
<protein>
    <submittedName>
        <fullName evidence="3">Uncharacterized protein</fullName>
    </submittedName>
</protein>
<gene>
    <name evidence="3" type="ORF">XF10B_46760</name>
    <name evidence="1" type="ORF">XF1B_47780</name>
    <name evidence="2" type="ORF">XF4B_47110</name>
</gene>
<dbReference type="EMBL" id="AP023099">
    <property type="protein sequence ID" value="BCE91878.1"/>
    <property type="molecule type" value="Genomic_DNA"/>
</dbReference>
<evidence type="ECO:0000313" key="1">
    <source>
        <dbReference type="EMBL" id="BCE22097.1"/>
    </source>
</evidence>
<dbReference type="EMBL" id="AP023091">
    <property type="protein sequence ID" value="BCE22097.1"/>
    <property type="molecule type" value="Genomic_DNA"/>
</dbReference>
<sequence length="252" mass="27095">MNGVVLYRGPSVIDGQQIICIATGLEDGGSNSKTGPMVQIYILRDGINPMKAVQTGDDISICGNCPHRGTVIKDHKTGLLTNVGRSCYVTLMRGPRVVWDAYTRGKYPEVPLAKARKLLARKVVRVGAYGDPGAVPIKVWKTALSQVADLTGYTHMWREIPELADFCMASCDTEVDRVLAKALGFRTYRVRGKSDPKLAGEGHCPASAEMGKAVQCASCMLCGGNRTKANADITIAIHGAGKNNFNRSLEVA</sequence>
<name>A0A810CS59_9BRAD</name>
<accession>A0A810CS59</accession>
<reference evidence="3" key="2">
    <citation type="submission" date="2020-05" db="EMBL/GenBank/DDBJ databases">
        <title>Complete genome sequence of Bradyrhizobium diazoefficiens XF10 isolated from soybean nodule.</title>
        <authorList>
            <person name="Noda R."/>
            <person name="Kakizaki K."/>
            <person name="Minamisawa K."/>
        </authorList>
    </citation>
    <scope>NUCLEOTIDE SEQUENCE</scope>
    <source>
        <strain evidence="3">XF10</strain>
    </source>
</reference>
<evidence type="ECO:0000313" key="2">
    <source>
        <dbReference type="EMBL" id="BCE48362.1"/>
    </source>
</evidence>
<proteinExistence type="predicted"/>
<dbReference type="EMBL" id="AP023094">
    <property type="protein sequence ID" value="BCE48362.1"/>
    <property type="molecule type" value="Genomic_DNA"/>
</dbReference>
<reference evidence="2" key="3">
    <citation type="submission" date="2020-05" db="EMBL/GenBank/DDBJ databases">
        <title>Complete genome sequence of Bradyrhizobium diazoefficiens XF4 isolated from soybean nodule.</title>
        <authorList>
            <person name="Noda R."/>
            <person name="Kakizaki K."/>
            <person name="Minamisawa K."/>
        </authorList>
    </citation>
    <scope>NUCLEOTIDE SEQUENCE</scope>
    <source>
        <strain evidence="2">XF4</strain>
    </source>
</reference>
<dbReference type="AlphaFoldDB" id="A0A810CS59"/>
<organism evidence="3">
    <name type="scientific">Bradyrhizobium diazoefficiens</name>
    <dbReference type="NCBI Taxonomy" id="1355477"/>
    <lineage>
        <taxon>Bacteria</taxon>
        <taxon>Pseudomonadati</taxon>
        <taxon>Pseudomonadota</taxon>
        <taxon>Alphaproteobacteria</taxon>
        <taxon>Hyphomicrobiales</taxon>
        <taxon>Nitrobacteraceae</taxon>
        <taxon>Bradyrhizobium</taxon>
    </lineage>
</organism>
<reference evidence="1" key="1">
    <citation type="submission" date="2020-05" db="EMBL/GenBank/DDBJ databases">
        <title>Complete genome sequence of Bradyrhizobium diazoefficiens XF1 isolated from soybean nodule.</title>
        <authorList>
            <person name="Noda R."/>
            <person name="Kakizaki K."/>
            <person name="Minamisawa K."/>
        </authorList>
    </citation>
    <scope>NUCLEOTIDE SEQUENCE</scope>
    <source>
        <strain evidence="1">XF1</strain>
    </source>
</reference>